<evidence type="ECO:0000313" key="3">
    <source>
        <dbReference type="Proteomes" id="UP000198535"/>
    </source>
</evidence>
<evidence type="ECO:0000256" key="1">
    <source>
        <dbReference type="SAM" id="Phobius"/>
    </source>
</evidence>
<dbReference type="InterPro" id="IPR026476">
    <property type="entry name" value="Sarcinarray_fam"/>
</dbReference>
<protein>
    <submittedName>
        <fullName evidence="2">Sarcinarray family protein</fullName>
    </submittedName>
</protein>
<feature type="transmembrane region" description="Helical" evidence="1">
    <location>
        <begin position="181"/>
        <end position="199"/>
    </location>
</feature>
<dbReference type="OrthoDB" id="136204at2157"/>
<organism evidence="2 3">
    <name type="scientific">Methanolobus profundi</name>
    <dbReference type="NCBI Taxonomy" id="487685"/>
    <lineage>
        <taxon>Archaea</taxon>
        <taxon>Methanobacteriati</taxon>
        <taxon>Methanobacteriota</taxon>
        <taxon>Stenosarchaea group</taxon>
        <taxon>Methanomicrobia</taxon>
        <taxon>Methanosarcinales</taxon>
        <taxon>Methanosarcinaceae</taxon>
        <taxon>Methanolobus</taxon>
    </lineage>
</organism>
<keyword evidence="1" id="KW-0472">Membrane</keyword>
<keyword evidence="1" id="KW-1133">Transmembrane helix</keyword>
<reference evidence="3" key="1">
    <citation type="submission" date="2016-10" db="EMBL/GenBank/DDBJ databases">
        <authorList>
            <person name="Varghese N."/>
            <person name="Submissions S."/>
        </authorList>
    </citation>
    <scope>NUCLEOTIDE SEQUENCE [LARGE SCALE GENOMIC DNA]</scope>
    <source>
        <strain evidence="3">Mob M</strain>
    </source>
</reference>
<name>A0A1I4NNP6_9EURY</name>
<evidence type="ECO:0000313" key="2">
    <source>
        <dbReference type="EMBL" id="SFM16937.1"/>
    </source>
</evidence>
<dbReference type="RefSeq" id="WP_091931843.1">
    <property type="nucleotide sequence ID" value="NZ_FOUJ01000001.1"/>
</dbReference>
<keyword evidence="1" id="KW-0812">Transmembrane</keyword>
<dbReference type="Proteomes" id="UP000198535">
    <property type="component" value="Unassembled WGS sequence"/>
</dbReference>
<keyword evidence="3" id="KW-1185">Reference proteome</keyword>
<dbReference type="NCBIfam" id="TIGR04209">
    <property type="entry name" value="sarcinarray"/>
    <property type="match status" value="1"/>
</dbReference>
<sequence length="204" mass="22744">MRGSQCFMFVICLIFLFSSPVAAESQYGNIEYYYNGHLITASDSPETPKPLLKIGEPFKLRFEITCYKRNFLSVKLTSIGDTDFDIIEGPTSDLGDYIDETVEANETRIFEWTVAPNEEWAGGSAPINFYYQMTDLDTAKTITNGKFTAAYVTISEEYYDGPVTPDESIEEPSDDGSSPTTPAFTALCAVFALVVATVYRRTQN</sequence>
<accession>A0A1I4NNP6</accession>
<gene>
    <name evidence="2" type="ORF">SAMN04488696_0165</name>
</gene>
<dbReference type="STRING" id="487685.SAMN04488696_0165"/>
<dbReference type="EMBL" id="FOUJ01000001">
    <property type="protein sequence ID" value="SFM16937.1"/>
    <property type="molecule type" value="Genomic_DNA"/>
</dbReference>
<proteinExistence type="predicted"/>
<dbReference type="AlphaFoldDB" id="A0A1I4NNP6"/>